<name>A0A6B3NNQ9_9CYAN</name>
<dbReference type="Gene3D" id="2.160.20.80">
    <property type="entry name" value="E3 ubiquitin-protein ligase SopA"/>
    <property type="match status" value="1"/>
</dbReference>
<sequence length="73" mass="8036">MKLAILQSARLCDAQLQGADIRQADLSGASLLDTNLEGAFIHLADFRKAHHLKQEQIISAHGLARLPDYLNTQ</sequence>
<organism evidence="1">
    <name type="scientific">Symploca sp. SIO1C4</name>
    <dbReference type="NCBI Taxonomy" id="2607765"/>
    <lineage>
        <taxon>Bacteria</taxon>
        <taxon>Bacillati</taxon>
        <taxon>Cyanobacteriota</taxon>
        <taxon>Cyanophyceae</taxon>
        <taxon>Coleofasciculales</taxon>
        <taxon>Coleofasciculaceae</taxon>
        <taxon>Symploca</taxon>
    </lineage>
</organism>
<reference evidence="1" key="1">
    <citation type="submission" date="2019-11" db="EMBL/GenBank/DDBJ databases">
        <title>Genomic insights into an expanded diversity of filamentous marine cyanobacteria reveals the extraordinary biosynthetic potential of Moorea and Okeania.</title>
        <authorList>
            <person name="Ferreira Leao T."/>
            <person name="Wang M."/>
            <person name="Moss N."/>
            <person name="Da Silva R."/>
            <person name="Sanders J."/>
            <person name="Nurk S."/>
            <person name="Gurevich A."/>
            <person name="Humphrey G."/>
            <person name="Reher R."/>
            <person name="Zhu Q."/>
            <person name="Belda-Ferre P."/>
            <person name="Glukhov E."/>
            <person name="Rex R."/>
            <person name="Dorrestein P.C."/>
            <person name="Knight R."/>
            <person name="Pevzner P."/>
            <person name="Gerwick W.H."/>
            <person name="Gerwick L."/>
        </authorList>
    </citation>
    <scope>NUCLEOTIDE SEQUENCE</scope>
    <source>
        <strain evidence="1">SIO1C4</strain>
    </source>
</reference>
<dbReference type="InterPro" id="IPR001646">
    <property type="entry name" value="5peptide_repeat"/>
</dbReference>
<dbReference type="AlphaFoldDB" id="A0A6B3NNQ9"/>
<gene>
    <name evidence="1" type="ORF">F6J89_27060</name>
</gene>
<protein>
    <submittedName>
        <fullName evidence="1">Pentapeptide repeat-containing protein</fullName>
    </submittedName>
</protein>
<comment type="caution">
    <text evidence="1">The sequence shown here is derived from an EMBL/GenBank/DDBJ whole genome shotgun (WGS) entry which is preliminary data.</text>
</comment>
<proteinExistence type="predicted"/>
<accession>A0A6B3NNQ9</accession>
<dbReference type="Pfam" id="PF00805">
    <property type="entry name" value="Pentapeptide"/>
    <property type="match status" value="1"/>
</dbReference>
<evidence type="ECO:0000313" key="1">
    <source>
        <dbReference type="EMBL" id="NER31181.1"/>
    </source>
</evidence>
<dbReference type="EMBL" id="JAAHFQ010000741">
    <property type="protein sequence ID" value="NER31181.1"/>
    <property type="molecule type" value="Genomic_DNA"/>
</dbReference>
<dbReference type="SUPFAM" id="SSF141571">
    <property type="entry name" value="Pentapeptide repeat-like"/>
    <property type="match status" value="1"/>
</dbReference>